<keyword evidence="8 15" id="KW-0479">Metal-binding</keyword>
<dbReference type="PROSITE" id="PS51918">
    <property type="entry name" value="RADICAL_SAM"/>
    <property type="match status" value="1"/>
</dbReference>
<evidence type="ECO:0000256" key="1">
    <source>
        <dbReference type="ARBA" id="ARBA00004496"/>
    </source>
</evidence>
<protein>
    <recommendedName>
        <fullName evidence="15">Coproporphyrinogen-III oxidase</fullName>
        <ecNumber evidence="15">1.3.98.3</ecNumber>
    </recommendedName>
</protein>
<evidence type="ECO:0000259" key="16">
    <source>
        <dbReference type="PROSITE" id="PS51918"/>
    </source>
</evidence>
<comment type="subcellular location">
    <subcellularLocation>
        <location evidence="1 15">Cytoplasm</location>
    </subcellularLocation>
</comment>
<evidence type="ECO:0000256" key="4">
    <source>
        <dbReference type="ARBA" id="ARBA00011245"/>
    </source>
</evidence>
<dbReference type="Gene3D" id="3.80.30.20">
    <property type="entry name" value="tm_1862 like domain"/>
    <property type="match status" value="1"/>
</dbReference>
<comment type="caution">
    <text evidence="17">The sequence shown here is derived from an EMBL/GenBank/DDBJ whole genome shotgun (WGS) entry which is preliminary data.</text>
</comment>
<accession>A0ABV2I4B4</accession>
<dbReference type="CDD" id="cd01335">
    <property type="entry name" value="Radical_SAM"/>
    <property type="match status" value="1"/>
</dbReference>
<evidence type="ECO:0000256" key="5">
    <source>
        <dbReference type="ARBA" id="ARBA00022485"/>
    </source>
</evidence>
<dbReference type="PANTHER" id="PTHR13932">
    <property type="entry name" value="COPROPORPHYRINIGEN III OXIDASE"/>
    <property type="match status" value="1"/>
</dbReference>
<dbReference type="GO" id="GO:0051989">
    <property type="term" value="F:coproporphyrinogen dehydrogenase activity"/>
    <property type="evidence" value="ECO:0007669"/>
    <property type="project" value="UniProtKB-EC"/>
</dbReference>
<dbReference type="PANTHER" id="PTHR13932:SF6">
    <property type="entry name" value="OXYGEN-INDEPENDENT COPROPORPHYRINOGEN III OXIDASE"/>
    <property type="match status" value="1"/>
</dbReference>
<keyword evidence="6 15" id="KW-0963">Cytoplasm</keyword>
<dbReference type="InterPro" id="IPR058240">
    <property type="entry name" value="rSAM_sf"/>
</dbReference>
<keyword evidence="18" id="KW-1185">Reference proteome</keyword>
<evidence type="ECO:0000256" key="7">
    <source>
        <dbReference type="ARBA" id="ARBA00022691"/>
    </source>
</evidence>
<dbReference type="SFLD" id="SFLDS00029">
    <property type="entry name" value="Radical_SAM"/>
    <property type="match status" value="1"/>
</dbReference>
<dbReference type="Proteomes" id="UP001549036">
    <property type="component" value="Unassembled WGS sequence"/>
</dbReference>
<dbReference type="SFLD" id="SFLDG01065">
    <property type="entry name" value="anaerobic_coproporphyrinogen-I"/>
    <property type="match status" value="1"/>
</dbReference>
<evidence type="ECO:0000256" key="8">
    <source>
        <dbReference type="ARBA" id="ARBA00022723"/>
    </source>
</evidence>
<evidence type="ECO:0000256" key="2">
    <source>
        <dbReference type="ARBA" id="ARBA00004785"/>
    </source>
</evidence>
<comment type="subunit">
    <text evidence="4">Monomer.</text>
</comment>
<dbReference type="InterPro" id="IPR007197">
    <property type="entry name" value="rSAM"/>
</dbReference>
<keyword evidence="7 15" id="KW-0949">S-adenosyl-L-methionine</keyword>
<comment type="function">
    <text evidence="13">Involved in the heme biosynthesis. Catalyzes the anaerobic oxidative decarboxylation of propionate groups of rings A and B of coproporphyrinogen III to yield the vinyl groups in protoporphyrinogen IX.</text>
</comment>
<reference evidence="17 18" key="1">
    <citation type="submission" date="2024-06" db="EMBL/GenBank/DDBJ databases">
        <title>Genomic Encyclopedia of Type Strains, Phase IV (KMG-IV): sequencing the most valuable type-strain genomes for metagenomic binning, comparative biology and taxonomic classification.</title>
        <authorList>
            <person name="Goeker M."/>
        </authorList>
    </citation>
    <scope>NUCLEOTIDE SEQUENCE [LARGE SCALE GENOMIC DNA]</scope>
    <source>
        <strain evidence="17 18">DSM 29846</strain>
    </source>
</reference>
<keyword evidence="12 15" id="KW-0627">Porphyrin biosynthesis</keyword>
<dbReference type="EMBL" id="JBEPLM010000030">
    <property type="protein sequence ID" value="MET3597746.1"/>
    <property type="molecule type" value="Genomic_DNA"/>
</dbReference>
<name>A0ABV2I4B4_9HYPH</name>
<evidence type="ECO:0000313" key="18">
    <source>
        <dbReference type="Proteomes" id="UP001549036"/>
    </source>
</evidence>
<dbReference type="InterPro" id="IPR023404">
    <property type="entry name" value="rSAM_horseshoe"/>
</dbReference>
<dbReference type="NCBIfam" id="TIGR00538">
    <property type="entry name" value="hemN"/>
    <property type="match status" value="1"/>
</dbReference>
<feature type="domain" description="Radical SAM core" evidence="16">
    <location>
        <begin position="68"/>
        <end position="305"/>
    </location>
</feature>
<gene>
    <name evidence="17" type="ORF">ABID26_007172</name>
</gene>
<organism evidence="17 18">
    <name type="scientific">Mesorhizobium shonense</name>
    <dbReference type="NCBI Taxonomy" id="1209948"/>
    <lineage>
        <taxon>Bacteria</taxon>
        <taxon>Pseudomonadati</taxon>
        <taxon>Pseudomonadota</taxon>
        <taxon>Alphaproteobacteria</taxon>
        <taxon>Hyphomicrobiales</taxon>
        <taxon>Phyllobacteriaceae</taxon>
        <taxon>Mesorhizobium</taxon>
    </lineage>
</organism>
<evidence type="ECO:0000256" key="6">
    <source>
        <dbReference type="ARBA" id="ARBA00022490"/>
    </source>
</evidence>
<dbReference type="InterPro" id="IPR004558">
    <property type="entry name" value="Coprogen_oxidase_HemN"/>
</dbReference>
<dbReference type="Gene3D" id="1.10.10.920">
    <property type="match status" value="1"/>
</dbReference>
<comment type="cofactor">
    <cofactor evidence="15">
        <name>[4Fe-4S] cluster</name>
        <dbReference type="ChEBI" id="CHEBI:49883"/>
    </cofactor>
    <text evidence="15">Binds 1 [4Fe-4S] cluster. The cluster is coordinated with 3 cysteines and an exchangeable S-adenosyl-L-methionine.</text>
</comment>
<evidence type="ECO:0000256" key="14">
    <source>
        <dbReference type="ARBA" id="ARBA00048321"/>
    </source>
</evidence>
<evidence type="ECO:0000256" key="9">
    <source>
        <dbReference type="ARBA" id="ARBA00023002"/>
    </source>
</evidence>
<dbReference type="SFLD" id="SFLDG01082">
    <property type="entry name" value="B12-binding_domain_containing"/>
    <property type="match status" value="1"/>
</dbReference>
<evidence type="ECO:0000256" key="3">
    <source>
        <dbReference type="ARBA" id="ARBA00005493"/>
    </source>
</evidence>
<dbReference type="SMART" id="SM00729">
    <property type="entry name" value="Elp3"/>
    <property type="match status" value="1"/>
</dbReference>
<dbReference type="SUPFAM" id="SSF102114">
    <property type="entry name" value="Radical SAM enzymes"/>
    <property type="match status" value="1"/>
</dbReference>
<dbReference type="InterPro" id="IPR034505">
    <property type="entry name" value="Coproporphyrinogen-III_oxidase"/>
</dbReference>
<dbReference type="InterPro" id="IPR006638">
    <property type="entry name" value="Elp3/MiaA/NifB-like_rSAM"/>
</dbReference>
<comment type="similarity">
    <text evidence="3 15">Belongs to the anaerobic coproporphyrinogen-III oxidase family.</text>
</comment>
<dbReference type="Pfam" id="PF04055">
    <property type="entry name" value="Radical_SAM"/>
    <property type="match status" value="1"/>
</dbReference>
<evidence type="ECO:0000313" key="17">
    <source>
        <dbReference type="EMBL" id="MET3597746.1"/>
    </source>
</evidence>
<keyword evidence="9 15" id="KW-0560">Oxidoreductase</keyword>
<comment type="pathway">
    <text evidence="2 15">Porphyrin-containing compound metabolism; protoporphyrin-IX biosynthesis; protoporphyrinogen-IX from coproporphyrinogen-III (AdoMet route): step 1/1.</text>
</comment>
<evidence type="ECO:0000256" key="10">
    <source>
        <dbReference type="ARBA" id="ARBA00023004"/>
    </source>
</evidence>
<dbReference type="PIRSF" id="PIRSF000167">
    <property type="entry name" value="HemN"/>
    <property type="match status" value="1"/>
</dbReference>
<keyword evidence="11 15" id="KW-0411">Iron-sulfur</keyword>
<keyword evidence="5 15" id="KW-0004">4Fe-4S</keyword>
<evidence type="ECO:0000256" key="11">
    <source>
        <dbReference type="ARBA" id="ARBA00023014"/>
    </source>
</evidence>
<proteinExistence type="inferred from homology"/>
<evidence type="ECO:0000256" key="13">
    <source>
        <dbReference type="ARBA" id="ARBA00024295"/>
    </source>
</evidence>
<evidence type="ECO:0000256" key="15">
    <source>
        <dbReference type="PIRNR" id="PIRNR000167"/>
    </source>
</evidence>
<comment type="catalytic activity">
    <reaction evidence="14 15">
        <text>coproporphyrinogen III + 2 S-adenosyl-L-methionine = protoporphyrinogen IX + 2 5'-deoxyadenosine + 2 L-methionine + 2 CO2</text>
        <dbReference type="Rhea" id="RHEA:15425"/>
        <dbReference type="ChEBI" id="CHEBI:16526"/>
        <dbReference type="ChEBI" id="CHEBI:17319"/>
        <dbReference type="ChEBI" id="CHEBI:57307"/>
        <dbReference type="ChEBI" id="CHEBI:57309"/>
        <dbReference type="ChEBI" id="CHEBI:57844"/>
        <dbReference type="ChEBI" id="CHEBI:59789"/>
        <dbReference type="EC" id="1.3.98.3"/>
    </reaction>
</comment>
<keyword evidence="10 15" id="KW-0408">Iron</keyword>
<sequence>MLEADRDQCFGSSVRPQSRRLKQVDYNMRSELAARLGENVPRYTSYPSTPHFHPGIDAVVYRGWLEALEGGGELSLYLHIPYCDRLCWFCACHTKHTRHYAPVAAYLHSLYAEIATVGSLVSGKGRVRAVHFGGGSPTMLKPQHLVTLGTALRDNFDFLDDAKISVEIDPNDMDGARLDALAEIGMTRASLGVQDFDPKVQRAINREQSFSQTKAVVDGVRSRGVDSVNLDLLYGLPHQTSESVRSTVAQALTLEPDRIALFGYAHVPWFKKHQTMIDEAWLPGPTERIAQSRLAARAIEDKGYESIGLDHFARPGDALAIAARTGELRRNFQGYTEDRCETLIGLGSSSIGRFRQGYVQNMPSTGEYRSMMEDGKLAAVRGIAFSDDDRVRGWIIERLMCDFAFSAIDLVESFGKAGQRLLRQASSIALKDPARLLELQGDRFVVPAENRPFVRSIAVKFDKYFEGGTARHSAAV</sequence>
<dbReference type="EC" id="1.3.98.3" evidence="15"/>
<evidence type="ECO:0000256" key="12">
    <source>
        <dbReference type="ARBA" id="ARBA00023244"/>
    </source>
</evidence>